<evidence type="ECO:0000256" key="1">
    <source>
        <dbReference type="SAM" id="MobiDB-lite"/>
    </source>
</evidence>
<organism evidence="2 3">
    <name type="scientific">Novipirellula aureliae</name>
    <dbReference type="NCBI Taxonomy" id="2527966"/>
    <lineage>
        <taxon>Bacteria</taxon>
        <taxon>Pseudomonadati</taxon>
        <taxon>Planctomycetota</taxon>
        <taxon>Planctomycetia</taxon>
        <taxon>Pirellulales</taxon>
        <taxon>Pirellulaceae</taxon>
        <taxon>Novipirellula</taxon>
    </lineage>
</organism>
<evidence type="ECO:0000313" key="2">
    <source>
        <dbReference type="EMBL" id="TWU40322.1"/>
    </source>
</evidence>
<dbReference type="Proteomes" id="UP000315471">
    <property type="component" value="Unassembled WGS sequence"/>
</dbReference>
<sequence>MYFVQGSTGPLPRERLKGNGRSPDCAEGGTASVNVIDFDGLSKHARWLLGQLPINLLSVAAG</sequence>
<gene>
    <name evidence="2" type="ORF">Q31b_36700</name>
</gene>
<reference evidence="2 3" key="1">
    <citation type="submission" date="2019-02" db="EMBL/GenBank/DDBJ databases">
        <title>Deep-cultivation of Planctomycetes and their phenomic and genomic characterization uncovers novel biology.</title>
        <authorList>
            <person name="Wiegand S."/>
            <person name="Jogler M."/>
            <person name="Boedeker C."/>
            <person name="Pinto D."/>
            <person name="Vollmers J."/>
            <person name="Rivas-Marin E."/>
            <person name="Kohn T."/>
            <person name="Peeters S.H."/>
            <person name="Heuer A."/>
            <person name="Rast P."/>
            <person name="Oberbeckmann S."/>
            <person name="Bunk B."/>
            <person name="Jeske O."/>
            <person name="Meyerdierks A."/>
            <person name="Storesund J.E."/>
            <person name="Kallscheuer N."/>
            <person name="Luecker S."/>
            <person name="Lage O.M."/>
            <person name="Pohl T."/>
            <person name="Merkel B.J."/>
            <person name="Hornburger P."/>
            <person name="Mueller R.-W."/>
            <person name="Bruemmer F."/>
            <person name="Labrenz M."/>
            <person name="Spormann A.M."/>
            <person name="Op Den Camp H."/>
            <person name="Overmann J."/>
            <person name="Amann R."/>
            <person name="Jetten M.S.M."/>
            <person name="Mascher T."/>
            <person name="Medema M.H."/>
            <person name="Devos D.P."/>
            <person name="Kaster A.-K."/>
            <person name="Ovreas L."/>
            <person name="Rohde M."/>
            <person name="Galperin M.Y."/>
            <person name="Jogler C."/>
        </authorList>
    </citation>
    <scope>NUCLEOTIDE SEQUENCE [LARGE SCALE GENOMIC DNA]</scope>
    <source>
        <strain evidence="2 3">Q31b</strain>
    </source>
</reference>
<evidence type="ECO:0000313" key="3">
    <source>
        <dbReference type="Proteomes" id="UP000315471"/>
    </source>
</evidence>
<dbReference type="AlphaFoldDB" id="A0A5C6DUE4"/>
<keyword evidence="3" id="KW-1185">Reference proteome</keyword>
<protein>
    <submittedName>
        <fullName evidence="2">Uncharacterized protein</fullName>
    </submittedName>
</protein>
<proteinExistence type="predicted"/>
<feature type="region of interest" description="Disordered" evidence="1">
    <location>
        <begin position="1"/>
        <end position="25"/>
    </location>
</feature>
<comment type="caution">
    <text evidence="2">The sequence shown here is derived from an EMBL/GenBank/DDBJ whole genome shotgun (WGS) entry which is preliminary data.</text>
</comment>
<dbReference type="EMBL" id="SJPY01000005">
    <property type="protein sequence ID" value="TWU40322.1"/>
    <property type="molecule type" value="Genomic_DNA"/>
</dbReference>
<name>A0A5C6DUE4_9BACT</name>
<accession>A0A5C6DUE4</accession>